<gene>
    <name evidence="1" type="primary">PHO91_2</name>
    <name evidence="1" type="ORF">H2199_007794</name>
</gene>
<comment type="caution">
    <text evidence="1">The sequence shown here is derived from an EMBL/GenBank/DDBJ whole genome shotgun (WGS) entry which is preliminary data.</text>
</comment>
<reference evidence="1" key="1">
    <citation type="submission" date="2022-10" db="EMBL/GenBank/DDBJ databases">
        <title>Culturing micro-colonial fungi from biological soil crusts in the Mojave desert and describing Neophaeococcomyces mojavensis, and introducing the new genera and species Taxawa tesnikishii.</title>
        <authorList>
            <person name="Kurbessoian T."/>
            <person name="Stajich J.E."/>
        </authorList>
    </citation>
    <scope>NUCLEOTIDE SEQUENCE</scope>
    <source>
        <strain evidence="1">JES_115</strain>
    </source>
</reference>
<evidence type="ECO:0000313" key="1">
    <source>
        <dbReference type="EMBL" id="KAJ9636800.1"/>
    </source>
</evidence>
<sequence>MTYRYRIVARLSNCNATLNLMTSKSYPRVLPVMTLLLRPAEPEKQVGPRPDWQDAEPEDWKTPKLLVPLVDGGPVKSDYEVEPEMRNLNLLGYDLLDELTEEEKGELRIEEEAHIEKHA</sequence>
<proteinExistence type="predicted"/>
<protein>
    <submittedName>
        <fullName evidence="1">Low-affinity phosphate transporter</fullName>
    </submittedName>
</protein>
<name>A0ACC2YN59_9PEZI</name>
<evidence type="ECO:0000313" key="2">
    <source>
        <dbReference type="Proteomes" id="UP001172680"/>
    </source>
</evidence>
<dbReference type="EMBL" id="JAPDRP010000024">
    <property type="protein sequence ID" value="KAJ9636800.1"/>
    <property type="molecule type" value="Genomic_DNA"/>
</dbReference>
<keyword evidence="2" id="KW-1185">Reference proteome</keyword>
<dbReference type="Proteomes" id="UP001172680">
    <property type="component" value="Unassembled WGS sequence"/>
</dbReference>
<accession>A0ACC2YN59</accession>
<organism evidence="1 2">
    <name type="scientific">Coniosporium tulheliwenetii</name>
    <dbReference type="NCBI Taxonomy" id="3383036"/>
    <lineage>
        <taxon>Eukaryota</taxon>
        <taxon>Fungi</taxon>
        <taxon>Dikarya</taxon>
        <taxon>Ascomycota</taxon>
        <taxon>Pezizomycotina</taxon>
        <taxon>Dothideomycetes</taxon>
        <taxon>Dothideomycetes incertae sedis</taxon>
        <taxon>Coniosporium</taxon>
    </lineage>
</organism>